<evidence type="ECO:0000313" key="3">
    <source>
        <dbReference type="EMBL" id="GEU36365.1"/>
    </source>
</evidence>
<dbReference type="EMBL" id="BKCJ010000802">
    <property type="protein sequence ID" value="GEU36365.1"/>
    <property type="molecule type" value="Genomic_DNA"/>
</dbReference>
<organism evidence="3">
    <name type="scientific">Tanacetum cinerariifolium</name>
    <name type="common">Dalmatian daisy</name>
    <name type="synonym">Chrysanthemum cinerariifolium</name>
    <dbReference type="NCBI Taxonomy" id="118510"/>
    <lineage>
        <taxon>Eukaryota</taxon>
        <taxon>Viridiplantae</taxon>
        <taxon>Streptophyta</taxon>
        <taxon>Embryophyta</taxon>
        <taxon>Tracheophyta</taxon>
        <taxon>Spermatophyta</taxon>
        <taxon>Magnoliopsida</taxon>
        <taxon>eudicotyledons</taxon>
        <taxon>Gunneridae</taxon>
        <taxon>Pentapetalae</taxon>
        <taxon>asterids</taxon>
        <taxon>campanulids</taxon>
        <taxon>Asterales</taxon>
        <taxon>Asteraceae</taxon>
        <taxon>Asteroideae</taxon>
        <taxon>Anthemideae</taxon>
        <taxon>Anthemidinae</taxon>
        <taxon>Tanacetum</taxon>
    </lineage>
</organism>
<feature type="coiled-coil region" evidence="1">
    <location>
        <begin position="191"/>
        <end position="218"/>
    </location>
</feature>
<feature type="region of interest" description="Disordered" evidence="2">
    <location>
        <begin position="18"/>
        <end position="48"/>
    </location>
</feature>
<evidence type="ECO:0000256" key="1">
    <source>
        <dbReference type="SAM" id="Coils"/>
    </source>
</evidence>
<feature type="region of interest" description="Disordered" evidence="2">
    <location>
        <begin position="275"/>
        <end position="294"/>
    </location>
</feature>
<protein>
    <submittedName>
        <fullName evidence="3">Uncharacterized protein</fullName>
    </submittedName>
</protein>
<dbReference type="AlphaFoldDB" id="A0A6L2JKG1"/>
<reference evidence="3" key="1">
    <citation type="journal article" date="2019" name="Sci. Rep.">
        <title>Draft genome of Tanacetum cinerariifolium, the natural source of mosquito coil.</title>
        <authorList>
            <person name="Yamashiro T."/>
            <person name="Shiraishi A."/>
            <person name="Satake H."/>
            <person name="Nakayama K."/>
        </authorList>
    </citation>
    <scope>NUCLEOTIDE SEQUENCE</scope>
</reference>
<evidence type="ECO:0000256" key="2">
    <source>
        <dbReference type="SAM" id="MobiDB-lite"/>
    </source>
</evidence>
<keyword evidence="1" id="KW-0175">Coiled coil</keyword>
<gene>
    <name evidence="3" type="ORF">Tci_008343</name>
</gene>
<proteinExistence type="predicted"/>
<feature type="compositionally biased region" description="Polar residues" evidence="2">
    <location>
        <begin position="18"/>
        <end position="43"/>
    </location>
</feature>
<comment type="caution">
    <text evidence="3">The sequence shown here is derived from an EMBL/GenBank/DDBJ whole genome shotgun (WGS) entry which is preliminary data.</text>
</comment>
<sequence length="499" mass="56970">MSLDDLYNNFKIVEQEVRGTTSTNTSSQNMAFRSSPSPNSTNEVPYDFGVSTASPQVSTANLSDATVYDFLANQPNWSQLVHEDLEQILKNDLEEIDLKWQLALLSMRAKRFFQKTRKKITINESDTAGYDKSKLGCFNFHKLGYFTRECKGPRNQENRTRNQETTRRTVNVEDTSSKAMVVIDGAEDSKIVVLKSKLEKISNEKDTLETKIMKFENASKSLDKLIGSQVTDNSKKGLGYISCNAIPPPHTGSVKISAPVKGKNGAPLIKDWESYKEDEVESPPEKERKTVEPSVDKVKVKIPKQNEKPTRLPVKYAEMYKTQRPRGNQRNWNNIKSHQLGSNFVMYNKACYVYGSFDHLQARCKYHQRERMVNSTNHSRVNHNASTVPKAMLTRIGLKSVNFVRPVNPKRNFQRRAAYNNKNFFKKVNTAKEKVNTARPNSIVLNIVRANKGKYVKASACWVWRPIKLYSALIVLKKHTYIDARGRSKSVMAWVPKEL</sequence>
<name>A0A6L2JKG1_TANCI</name>
<accession>A0A6L2JKG1</accession>